<dbReference type="InterPro" id="IPR051423">
    <property type="entry name" value="CD225/Dispanin"/>
</dbReference>
<evidence type="ECO:0000256" key="4">
    <source>
        <dbReference type="ARBA" id="ARBA00023136"/>
    </source>
</evidence>
<reference evidence="6 7" key="1">
    <citation type="submission" date="2020-07" db="EMBL/GenBank/DDBJ databases">
        <title>Moheibacter lacus sp. nov., a member of the family Flavobacteriaceae isolated from freshwater lake sediment.</title>
        <authorList>
            <person name="Liu Y."/>
        </authorList>
    </citation>
    <scope>NUCLEOTIDE SEQUENCE [LARGE SCALE GENOMIC DNA]</scope>
    <source>
        <strain evidence="6 7">BDHS18</strain>
    </source>
</reference>
<dbReference type="AlphaFoldDB" id="A0A838ZRN2"/>
<keyword evidence="4 5" id="KW-0472">Membrane</keyword>
<dbReference type="EMBL" id="JACDZE010000001">
    <property type="protein sequence ID" value="MBA5629372.1"/>
    <property type="molecule type" value="Genomic_DNA"/>
</dbReference>
<comment type="subcellular location">
    <subcellularLocation>
        <location evidence="1">Membrane</location>
    </subcellularLocation>
</comment>
<evidence type="ECO:0000256" key="1">
    <source>
        <dbReference type="ARBA" id="ARBA00004370"/>
    </source>
</evidence>
<dbReference type="RefSeq" id="WP_182042928.1">
    <property type="nucleotide sequence ID" value="NZ_JACDZE010000001.1"/>
</dbReference>
<accession>A0A838ZRN2</accession>
<dbReference type="GO" id="GO:0016020">
    <property type="term" value="C:membrane"/>
    <property type="evidence" value="ECO:0007669"/>
    <property type="project" value="UniProtKB-SubCell"/>
</dbReference>
<dbReference type="PANTHER" id="PTHR14948:SF25">
    <property type="entry name" value="DUF4190 DOMAIN-CONTAINING PROTEIN"/>
    <property type="match status" value="1"/>
</dbReference>
<keyword evidence="2 5" id="KW-0812">Transmembrane</keyword>
<dbReference type="Pfam" id="PF04505">
    <property type="entry name" value="CD225"/>
    <property type="match status" value="1"/>
</dbReference>
<organism evidence="6 7">
    <name type="scientific">Moheibacter lacus</name>
    <dbReference type="NCBI Taxonomy" id="2745851"/>
    <lineage>
        <taxon>Bacteria</taxon>
        <taxon>Pseudomonadati</taxon>
        <taxon>Bacteroidota</taxon>
        <taxon>Flavobacteriia</taxon>
        <taxon>Flavobacteriales</taxon>
        <taxon>Weeksellaceae</taxon>
        <taxon>Moheibacter</taxon>
    </lineage>
</organism>
<evidence type="ECO:0000313" key="6">
    <source>
        <dbReference type="EMBL" id="MBA5629372.1"/>
    </source>
</evidence>
<evidence type="ECO:0000256" key="2">
    <source>
        <dbReference type="ARBA" id="ARBA00022692"/>
    </source>
</evidence>
<sequence>MENQDNIRPGDVQSPPDNNLVWAIVSTILCCWPIGIFAIIKSTSVNKLWAQGDYAGAQKAADDAKKYSIWGAAAGLILVVLYLIFVVALGVGGSVLDGSGY</sequence>
<feature type="transmembrane region" description="Helical" evidence="5">
    <location>
        <begin position="69"/>
        <end position="91"/>
    </location>
</feature>
<dbReference type="PANTHER" id="PTHR14948">
    <property type="entry name" value="NG5"/>
    <property type="match status" value="1"/>
</dbReference>
<dbReference type="InterPro" id="IPR007593">
    <property type="entry name" value="CD225/Dispanin_fam"/>
</dbReference>
<keyword evidence="3 5" id="KW-1133">Transmembrane helix</keyword>
<dbReference type="Proteomes" id="UP000552241">
    <property type="component" value="Unassembled WGS sequence"/>
</dbReference>
<feature type="transmembrane region" description="Helical" evidence="5">
    <location>
        <begin position="20"/>
        <end position="40"/>
    </location>
</feature>
<gene>
    <name evidence="6" type="ORF">HU137_06250</name>
</gene>
<evidence type="ECO:0000313" key="7">
    <source>
        <dbReference type="Proteomes" id="UP000552241"/>
    </source>
</evidence>
<proteinExistence type="predicted"/>
<protein>
    <submittedName>
        <fullName evidence="6">CD225/dispanin family protein</fullName>
    </submittedName>
</protein>
<evidence type="ECO:0000256" key="3">
    <source>
        <dbReference type="ARBA" id="ARBA00022989"/>
    </source>
</evidence>
<comment type="caution">
    <text evidence="6">The sequence shown here is derived from an EMBL/GenBank/DDBJ whole genome shotgun (WGS) entry which is preliminary data.</text>
</comment>
<keyword evidence="7" id="KW-1185">Reference proteome</keyword>
<name>A0A838ZRN2_9FLAO</name>
<evidence type="ECO:0000256" key="5">
    <source>
        <dbReference type="SAM" id="Phobius"/>
    </source>
</evidence>